<evidence type="ECO:0000256" key="3">
    <source>
        <dbReference type="ARBA" id="ARBA00022801"/>
    </source>
</evidence>
<protein>
    <recommendedName>
        <fullName evidence="2">3-hydroxyisobutyryl-CoA hydrolase</fullName>
        <ecNumber evidence="2">3.1.2.4</ecNumber>
    </recommendedName>
</protein>
<gene>
    <name evidence="5" type="ORF">K9B37_01605</name>
</gene>
<evidence type="ECO:0000313" key="5">
    <source>
        <dbReference type="EMBL" id="MBZ6074993.1"/>
    </source>
</evidence>
<reference evidence="5 6" key="1">
    <citation type="submission" date="2021-09" db="EMBL/GenBank/DDBJ databases">
        <title>The complete genome sequence of a new microorganism.</title>
        <authorList>
            <person name="Zi Z."/>
        </authorList>
    </citation>
    <scope>NUCLEOTIDE SEQUENCE [LARGE SCALE GENOMIC DNA]</scope>
    <source>
        <strain evidence="5 6">WGZ8</strain>
    </source>
</reference>
<proteinExistence type="predicted"/>
<keyword evidence="3" id="KW-0378">Hydrolase</keyword>
<dbReference type="SUPFAM" id="SSF52096">
    <property type="entry name" value="ClpP/crotonase"/>
    <property type="match status" value="1"/>
</dbReference>
<dbReference type="EMBL" id="JAIRBM010000001">
    <property type="protein sequence ID" value="MBZ6074993.1"/>
    <property type="molecule type" value="Genomic_DNA"/>
</dbReference>
<comment type="catalytic activity">
    <reaction evidence="1">
        <text>3-hydroxy-2-methylpropanoyl-CoA + H2O = 3-hydroxy-2-methylpropanoate + CoA + H(+)</text>
        <dbReference type="Rhea" id="RHEA:20888"/>
        <dbReference type="ChEBI" id="CHEBI:11805"/>
        <dbReference type="ChEBI" id="CHEBI:15377"/>
        <dbReference type="ChEBI" id="CHEBI:15378"/>
        <dbReference type="ChEBI" id="CHEBI:57287"/>
        <dbReference type="ChEBI" id="CHEBI:57340"/>
        <dbReference type="EC" id="3.1.2.4"/>
    </reaction>
</comment>
<dbReference type="NCBIfam" id="NF004127">
    <property type="entry name" value="PRK05617.1"/>
    <property type="match status" value="1"/>
</dbReference>
<dbReference type="PANTHER" id="PTHR43176">
    <property type="entry name" value="3-HYDROXYISOBUTYRYL-COA HYDROLASE-RELATED"/>
    <property type="match status" value="1"/>
</dbReference>
<organism evidence="5 6">
    <name type="scientific">Microvirga puerhi</name>
    <dbReference type="NCBI Taxonomy" id="2876078"/>
    <lineage>
        <taxon>Bacteria</taxon>
        <taxon>Pseudomonadati</taxon>
        <taxon>Pseudomonadota</taxon>
        <taxon>Alphaproteobacteria</taxon>
        <taxon>Hyphomicrobiales</taxon>
        <taxon>Methylobacteriaceae</taxon>
        <taxon>Microvirga</taxon>
    </lineage>
</organism>
<dbReference type="RefSeq" id="WP_224311038.1">
    <property type="nucleotide sequence ID" value="NZ_JAIRBM010000001.1"/>
</dbReference>
<evidence type="ECO:0000313" key="6">
    <source>
        <dbReference type="Proteomes" id="UP000704176"/>
    </source>
</evidence>
<name>A0ABS7VJ38_9HYPH</name>
<dbReference type="CDD" id="cd06558">
    <property type="entry name" value="crotonase-like"/>
    <property type="match status" value="1"/>
</dbReference>
<sequence length="350" mass="37700">MDENADILCERKGPAGLITLHRPRALNALNLGMVREMTQALKAWESDPTVTRVVVTGAGEKAFCAGGDIRHLTELGRAGHEEEALTFWREEYRLNALIKRYAKPYVSLIDGIVMGGGVGISLHGGYRVAGDRYLFAMPEVGIGFFPDVGATYALPRLPGETGMFIALAGERLRRADALALGLATHAIDSGQIDAVKEALIDGAPVDEALAAATVDPGPAPLKPHRDLIDRCFSAESVLAVLRRLNVAAEEGSDFAAGLAASIRTKSPTSLSIAFEQVRRGRSLDFADAMKTEFRIVSRVVDGHDFYEGVRATLIDKDGKPQWRPASLDAIDKTAIEQYFGGLGADELEID</sequence>
<dbReference type="Proteomes" id="UP000704176">
    <property type="component" value="Unassembled WGS sequence"/>
</dbReference>
<dbReference type="EC" id="3.1.2.4" evidence="2"/>
<feature type="domain" description="Enoyl-CoA hydratase/isomerase" evidence="4">
    <location>
        <begin position="16"/>
        <end position="339"/>
    </location>
</feature>
<accession>A0ABS7VJ38</accession>
<dbReference type="InterPro" id="IPR032259">
    <property type="entry name" value="HIBYL-CoA-H"/>
</dbReference>
<keyword evidence="6" id="KW-1185">Reference proteome</keyword>
<dbReference type="Gene3D" id="3.90.226.10">
    <property type="entry name" value="2-enoyl-CoA Hydratase, Chain A, domain 1"/>
    <property type="match status" value="1"/>
</dbReference>
<dbReference type="InterPro" id="IPR045004">
    <property type="entry name" value="ECH_dom"/>
</dbReference>
<dbReference type="Pfam" id="PF16113">
    <property type="entry name" value="ECH_2"/>
    <property type="match status" value="1"/>
</dbReference>
<evidence type="ECO:0000256" key="2">
    <source>
        <dbReference type="ARBA" id="ARBA00011915"/>
    </source>
</evidence>
<evidence type="ECO:0000259" key="4">
    <source>
        <dbReference type="Pfam" id="PF16113"/>
    </source>
</evidence>
<dbReference type="PANTHER" id="PTHR43176:SF3">
    <property type="entry name" value="3-HYDROXYISOBUTYRYL-COA HYDROLASE, MITOCHONDRIAL"/>
    <property type="match status" value="1"/>
</dbReference>
<comment type="caution">
    <text evidence="5">The sequence shown here is derived from an EMBL/GenBank/DDBJ whole genome shotgun (WGS) entry which is preliminary data.</text>
</comment>
<evidence type="ECO:0000256" key="1">
    <source>
        <dbReference type="ARBA" id="ARBA00001709"/>
    </source>
</evidence>
<dbReference type="InterPro" id="IPR029045">
    <property type="entry name" value="ClpP/crotonase-like_dom_sf"/>
</dbReference>